<accession>A0A821A1P2</accession>
<evidence type="ECO:0000313" key="2">
    <source>
        <dbReference type="Proteomes" id="UP000663838"/>
    </source>
</evidence>
<gene>
    <name evidence="1" type="ORF">TOA249_LOCUS8462</name>
</gene>
<reference evidence="1" key="1">
    <citation type="submission" date="2021-02" db="EMBL/GenBank/DDBJ databases">
        <authorList>
            <person name="Nowell W R."/>
        </authorList>
    </citation>
    <scope>NUCLEOTIDE SEQUENCE</scope>
</reference>
<sequence>MWAIPTFIAIIFGLLAYYNVKQFSHRTVPIVRRRLEVQLTGLLIAARIRFINALLTCIYQCNFECPFYIYICVSGRFRKQLHYVLMVIYLNRCQRLARNRVLPDVQVIQPNGMRL</sequence>
<dbReference type="EMBL" id="CAJOBS010000402">
    <property type="protein sequence ID" value="CAF4568916.1"/>
    <property type="molecule type" value="Genomic_DNA"/>
</dbReference>
<organism evidence="1 2">
    <name type="scientific">Rotaria socialis</name>
    <dbReference type="NCBI Taxonomy" id="392032"/>
    <lineage>
        <taxon>Eukaryota</taxon>
        <taxon>Metazoa</taxon>
        <taxon>Spiralia</taxon>
        <taxon>Gnathifera</taxon>
        <taxon>Rotifera</taxon>
        <taxon>Eurotatoria</taxon>
        <taxon>Bdelloidea</taxon>
        <taxon>Philodinida</taxon>
        <taxon>Philodinidae</taxon>
        <taxon>Rotaria</taxon>
    </lineage>
</organism>
<dbReference type="AlphaFoldDB" id="A0A821A1P2"/>
<name>A0A821A1P2_9BILA</name>
<comment type="caution">
    <text evidence="1">The sequence shown here is derived from an EMBL/GenBank/DDBJ whole genome shotgun (WGS) entry which is preliminary data.</text>
</comment>
<protein>
    <submittedName>
        <fullName evidence="1">Uncharacterized protein</fullName>
    </submittedName>
</protein>
<evidence type="ECO:0000313" key="1">
    <source>
        <dbReference type="EMBL" id="CAF4568916.1"/>
    </source>
</evidence>
<dbReference type="Proteomes" id="UP000663838">
    <property type="component" value="Unassembled WGS sequence"/>
</dbReference>
<proteinExistence type="predicted"/>